<dbReference type="AlphaFoldDB" id="A0AA41VJC7"/>
<dbReference type="Proteomes" id="UP001177140">
    <property type="component" value="Unassembled WGS sequence"/>
</dbReference>
<dbReference type="Gene3D" id="3.40.395.10">
    <property type="entry name" value="Adenoviral Proteinase, Chain A"/>
    <property type="match status" value="1"/>
</dbReference>
<evidence type="ECO:0000313" key="2">
    <source>
        <dbReference type="EMBL" id="MCL7042259.1"/>
    </source>
</evidence>
<feature type="region of interest" description="Disordered" evidence="1">
    <location>
        <begin position="363"/>
        <end position="383"/>
    </location>
</feature>
<gene>
    <name evidence="2" type="ORF">MKW94_015622</name>
</gene>
<evidence type="ECO:0008006" key="4">
    <source>
        <dbReference type="Google" id="ProtNLM"/>
    </source>
</evidence>
<sequence>MGVEWQKRMDSDLSNQCPMEAESNEEEDHVCLDSAMVNAEPNFHDCNYFETGVESQKRMHSDLSNRCPMEAESKKEEEEDHVFSHSAVVKAKPPVHVYTRKRKQSATVPTSEHATIHVQNFEEPATVPTSVHATIHVQNFEEPEPEVQDFRRSVRNKAESVLFRDFVVPKSIKKQNMGPVDGLTILDVLKDEGQKQIVCKFFKYHHEDYIALAWENREPLVRVYGRMLNALIMGKDVSGDIIEFYMLRMQTNILKKLKSDGSRKYSSAVFLNTFAFTMHREGKKCAGSIDKVIAKMDEFIFIPLLTYLAGRVWHWTLLVFSKESGKFSHYNSLASYLKGRIISAFKKSNAMIWTKQMQDDEMQTPRCCQQTGNDEQLAADLKD</sequence>
<dbReference type="EMBL" id="JAJJMA010233099">
    <property type="protein sequence ID" value="MCL7042259.1"/>
    <property type="molecule type" value="Genomic_DNA"/>
</dbReference>
<reference evidence="2" key="1">
    <citation type="submission" date="2022-03" db="EMBL/GenBank/DDBJ databases">
        <title>A functionally conserved STORR gene fusion in Papaver species that diverged 16.8 million years ago.</title>
        <authorList>
            <person name="Catania T."/>
        </authorList>
    </citation>
    <scope>NUCLEOTIDE SEQUENCE</scope>
    <source>
        <strain evidence="2">S-191538</strain>
    </source>
</reference>
<protein>
    <recommendedName>
        <fullName evidence="4">Ubiquitin-like protease family profile domain-containing protein</fullName>
    </recommendedName>
</protein>
<feature type="region of interest" description="Disordered" evidence="1">
    <location>
        <begin position="1"/>
        <end position="25"/>
    </location>
</feature>
<dbReference type="SUPFAM" id="SSF54001">
    <property type="entry name" value="Cysteine proteinases"/>
    <property type="match status" value="1"/>
</dbReference>
<comment type="caution">
    <text evidence="2">The sequence shown here is derived from an EMBL/GenBank/DDBJ whole genome shotgun (WGS) entry which is preliminary data.</text>
</comment>
<organism evidence="2 3">
    <name type="scientific">Papaver nudicaule</name>
    <name type="common">Iceland poppy</name>
    <dbReference type="NCBI Taxonomy" id="74823"/>
    <lineage>
        <taxon>Eukaryota</taxon>
        <taxon>Viridiplantae</taxon>
        <taxon>Streptophyta</taxon>
        <taxon>Embryophyta</taxon>
        <taxon>Tracheophyta</taxon>
        <taxon>Spermatophyta</taxon>
        <taxon>Magnoliopsida</taxon>
        <taxon>Ranunculales</taxon>
        <taxon>Papaveraceae</taxon>
        <taxon>Papaveroideae</taxon>
        <taxon>Papaver</taxon>
    </lineage>
</organism>
<evidence type="ECO:0000313" key="3">
    <source>
        <dbReference type="Proteomes" id="UP001177140"/>
    </source>
</evidence>
<keyword evidence="3" id="KW-1185">Reference proteome</keyword>
<dbReference type="InterPro" id="IPR038765">
    <property type="entry name" value="Papain-like_cys_pep_sf"/>
</dbReference>
<name>A0AA41VJC7_PAPNU</name>
<proteinExistence type="predicted"/>
<feature type="compositionally biased region" description="Basic and acidic residues" evidence="1">
    <location>
        <begin position="1"/>
        <end position="11"/>
    </location>
</feature>
<evidence type="ECO:0000256" key="1">
    <source>
        <dbReference type="SAM" id="MobiDB-lite"/>
    </source>
</evidence>
<accession>A0AA41VJC7</accession>